<evidence type="ECO:0000256" key="1">
    <source>
        <dbReference type="SAM" id="MobiDB-lite"/>
    </source>
</evidence>
<dbReference type="InterPro" id="IPR003870">
    <property type="entry name" value="DUF222"/>
</dbReference>
<dbReference type="Proteomes" id="UP000035088">
    <property type="component" value="Unassembled WGS sequence"/>
</dbReference>
<keyword evidence="4" id="KW-1185">Reference proteome</keyword>
<evidence type="ECO:0000313" key="4">
    <source>
        <dbReference type="Proteomes" id="UP000035088"/>
    </source>
</evidence>
<proteinExistence type="predicted"/>
<feature type="domain" description="DUF222" evidence="2">
    <location>
        <begin position="2"/>
        <end position="89"/>
    </location>
</feature>
<comment type="caution">
    <text evidence="3">The sequence shown here is derived from an EMBL/GenBank/DDBJ whole genome shotgun (WGS) entry which is preliminary data.</text>
</comment>
<name>G7H5Z2_9ACTN</name>
<reference evidence="3 4" key="1">
    <citation type="submission" date="2011-11" db="EMBL/GenBank/DDBJ databases">
        <title>Whole genome shotgun sequence of Gordonia araii NBRC 100433.</title>
        <authorList>
            <person name="Yoshida Y."/>
            <person name="Hosoyama A."/>
            <person name="Tsuchikane K."/>
            <person name="Katsumata H."/>
            <person name="Yamazaki S."/>
            <person name="Fujita N."/>
        </authorList>
    </citation>
    <scope>NUCLEOTIDE SEQUENCE [LARGE SCALE GENOMIC DNA]</scope>
    <source>
        <strain evidence="3 4">NBRC 100433</strain>
    </source>
</reference>
<dbReference type="AlphaFoldDB" id="G7H5Z2"/>
<organism evidence="3 4">
    <name type="scientific">Gordonia araii NBRC 100433</name>
    <dbReference type="NCBI Taxonomy" id="1073574"/>
    <lineage>
        <taxon>Bacteria</taxon>
        <taxon>Bacillati</taxon>
        <taxon>Actinomycetota</taxon>
        <taxon>Actinomycetes</taxon>
        <taxon>Mycobacteriales</taxon>
        <taxon>Gordoniaceae</taxon>
        <taxon>Gordonia</taxon>
    </lineage>
</organism>
<protein>
    <recommendedName>
        <fullName evidence="2">DUF222 domain-containing protein</fullName>
    </recommendedName>
</protein>
<feature type="region of interest" description="Disordered" evidence="1">
    <location>
        <begin position="188"/>
        <end position="233"/>
    </location>
</feature>
<evidence type="ECO:0000313" key="3">
    <source>
        <dbReference type="EMBL" id="GAB11314.1"/>
    </source>
</evidence>
<dbReference type="STRING" id="1073574.GOARA_067_00560"/>
<sequence length="263" mass="28095">MLGHGALGRPDRLPAELVITVEERDLARRAGVGLTATGAMVPVADLVELAADAAPWLEVFKDHSREILDFGRGKRFATKAQRVALFGRDRGCTRPGCSEPFCRTQAHPVGRVVATKERLYRDHAAADFADGGMTDVADLAGACGPDNRNVGTKPGQWETAIIADGPDQGRIGWRPAGTDLPYRTNPVHHPEKFLRGHPVRGSTTTETGSAAAEPGQEAPDSGAESRPPPKMMRIHPDLFDVGVAGRPCSRIEAAIEEMLGLTA</sequence>
<dbReference type="Pfam" id="PF02720">
    <property type="entry name" value="DUF222"/>
    <property type="match status" value="1"/>
</dbReference>
<accession>G7H5Z2</accession>
<dbReference type="EMBL" id="BAEE01000067">
    <property type="protein sequence ID" value="GAB11314.1"/>
    <property type="molecule type" value="Genomic_DNA"/>
</dbReference>
<feature type="compositionally biased region" description="Low complexity" evidence="1">
    <location>
        <begin position="201"/>
        <end position="213"/>
    </location>
</feature>
<gene>
    <name evidence="3" type="ORF">GOARA_067_00560</name>
</gene>
<evidence type="ECO:0000259" key="2">
    <source>
        <dbReference type="Pfam" id="PF02720"/>
    </source>
</evidence>